<comment type="subcellular location">
    <subcellularLocation>
        <location evidence="2">Secreted</location>
    </subcellularLocation>
</comment>
<dbReference type="InterPro" id="IPR001384">
    <property type="entry name" value="Peptidase_M35"/>
</dbReference>
<dbReference type="GO" id="GO:0004222">
    <property type="term" value="F:metalloendopeptidase activity"/>
    <property type="evidence" value="ECO:0007669"/>
    <property type="project" value="InterPro"/>
</dbReference>
<keyword evidence="10" id="KW-0378">Hydrolase</keyword>
<evidence type="ECO:0000256" key="15">
    <source>
        <dbReference type="PIRSR" id="PIRSR601384-2"/>
    </source>
</evidence>
<evidence type="ECO:0000256" key="9">
    <source>
        <dbReference type="ARBA" id="ARBA00022729"/>
    </source>
</evidence>
<dbReference type="GO" id="GO:0005576">
    <property type="term" value="C:extracellular region"/>
    <property type="evidence" value="ECO:0007669"/>
    <property type="project" value="UniProtKB-SubCell"/>
</dbReference>
<dbReference type="RefSeq" id="XP_018029247.1">
    <property type="nucleotide sequence ID" value="XM_018181180.1"/>
</dbReference>
<dbReference type="GeneID" id="28764666"/>
<evidence type="ECO:0000256" key="2">
    <source>
        <dbReference type="ARBA" id="ARBA00004613"/>
    </source>
</evidence>
<gene>
    <name evidence="18" type="ORF">CC84DRAFT_1191399</name>
</gene>
<feature type="chain" id="PRO_5008057376" description="deuterolysin" evidence="16">
    <location>
        <begin position="18"/>
        <end position="355"/>
    </location>
</feature>
<evidence type="ECO:0000256" key="14">
    <source>
        <dbReference type="PIRSR" id="PIRSR601384-1"/>
    </source>
</evidence>
<feature type="binding site" evidence="15">
    <location>
        <position position="310"/>
    </location>
    <ligand>
        <name>Zn(2+)</name>
        <dbReference type="ChEBI" id="CHEBI:29105"/>
        <note>catalytic</note>
    </ligand>
</feature>
<feature type="domain" description="Lysine-specific metallo-endopeptidase" evidence="17">
    <location>
        <begin position="201"/>
        <end position="344"/>
    </location>
</feature>
<evidence type="ECO:0000256" key="16">
    <source>
        <dbReference type="SAM" id="SignalP"/>
    </source>
</evidence>
<evidence type="ECO:0000256" key="7">
    <source>
        <dbReference type="ARBA" id="ARBA00022685"/>
    </source>
</evidence>
<evidence type="ECO:0000313" key="18">
    <source>
        <dbReference type="EMBL" id="OAF98881.1"/>
    </source>
</evidence>
<keyword evidence="13" id="KW-0865">Zymogen</keyword>
<keyword evidence="19" id="KW-1185">Reference proteome</keyword>
<dbReference type="GO" id="GO:0006508">
    <property type="term" value="P:proteolysis"/>
    <property type="evidence" value="ECO:0007669"/>
    <property type="project" value="UniProtKB-KW"/>
</dbReference>
<dbReference type="Pfam" id="PF14521">
    <property type="entry name" value="Aspzincin_M35"/>
    <property type="match status" value="1"/>
</dbReference>
<dbReference type="InParanoid" id="A0A177BVW7"/>
<dbReference type="OrthoDB" id="412874at2759"/>
<keyword evidence="7" id="KW-0165">Cleavage on pair of basic residues</keyword>
<comment type="cofactor">
    <cofactor evidence="15">
        <name>Zn(2+)</name>
        <dbReference type="ChEBI" id="CHEBI:29105"/>
    </cofactor>
    <text evidence="15">Binds 1 zinc ion per subunit.</text>
</comment>
<evidence type="ECO:0000256" key="8">
    <source>
        <dbReference type="ARBA" id="ARBA00022723"/>
    </source>
</evidence>
<dbReference type="EMBL" id="KV441563">
    <property type="protein sequence ID" value="OAF98881.1"/>
    <property type="molecule type" value="Genomic_DNA"/>
</dbReference>
<dbReference type="STRING" id="1460663.A0A177BVW7"/>
<feature type="binding site" evidence="15">
    <location>
        <position position="316"/>
    </location>
    <ligand>
        <name>Zn(2+)</name>
        <dbReference type="ChEBI" id="CHEBI:29105"/>
        <note>catalytic</note>
    </ligand>
</feature>
<dbReference type="InterPro" id="IPR029463">
    <property type="entry name" value="Lys_MEP"/>
</dbReference>
<dbReference type="Gene3D" id="2.60.40.2970">
    <property type="match status" value="1"/>
</dbReference>
<dbReference type="PANTHER" id="PTHR37016:SF5">
    <property type="entry name" value="DEUTEROLYSIN"/>
    <property type="match status" value="1"/>
</dbReference>
<evidence type="ECO:0000256" key="1">
    <source>
        <dbReference type="ARBA" id="ARBA00001187"/>
    </source>
</evidence>
<dbReference type="EC" id="3.4.24.39" evidence="4"/>
<feature type="binding site" evidence="15">
    <location>
        <position position="306"/>
    </location>
    <ligand>
        <name>Zn(2+)</name>
        <dbReference type="ChEBI" id="CHEBI:29105"/>
        <note>catalytic</note>
    </ligand>
</feature>
<dbReference type="GO" id="GO:0046872">
    <property type="term" value="F:metal ion binding"/>
    <property type="evidence" value="ECO:0007669"/>
    <property type="project" value="UniProtKB-KW"/>
</dbReference>
<feature type="signal peptide" evidence="16">
    <location>
        <begin position="1"/>
        <end position="17"/>
    </location>
</feature>
<dbReference type="AlphaFoldDB" id="A0A177BVW7"/>
<evidence type="ECO:0000256" key="10">
    <source>
        <dbReference type="ARBA" id="ARBA00022801"/>
    </source>
</evidence>
<evidence type="ECO:0000256" key="5">
    <source>
        <dbReference type="ARBA" id="ARBA00022525"/>
    </source>
</evidence>
<dbReference type="SUPFAM" id="SSF55486">
    <property type="entry name" value="Metalloproteases ('zincins'), catalytic domain"/>
    <property type="match status" value="1"/>
</dbReference>
<evidence type="ECO:0000256" key="4">
    <source>
        <dbReference type="ARBA" id="ARBA00012431"/>
    </source>
</evidence>
<dbReference type="SMART" id="SM01351">
    <property type="entry name" value="Aspzincin_M35"/>
    <property type="match status" value="1"/>
</dbReference>
<name>A0A177BVW7_9PLEO</name>
<keyword evidence="9 16" id="KW-0732">Signal</keyword>
<evidence type="ECO:0000259" key="17">
    <source>
        <dbReference type="SMART" id="SM01351"/>
    </source>
</evidence>
<dbReference type="CDD" id="cd11008">
    <property type="entry name" value="M35_deuterolysin_like"/>
    <property type="match status" value="1"/>
</dbReference>
<dbReference type="PRINTS" id="PR00768">
    <property type="entry name" value="DEUTEROLYSIN"/>
</dbReference>
<comment type="catalytic activity">
    <reaction evidence="1">
        <text>Preferential cleavage of bonds with hydrophobic residues in P1'. Also 3-Asn-|-Gln-4 and 8-Gly-|-Ser-9 bonds in insulin B chain.</text>
        <dbReference type="EC" id="3.4.24.39"/>
    </reaction>
</comment>
<dbReference type="InterPro" id="IPR050414">
    <property type="entry name" value="Fungal_M35_metalloproteases"/>
</dbReference>
<reference evidence="18 19" key="1">
    <citation type="submission" date="2016-05" db="EMBL/GenBank/DDBJ databases">
        <title>Comparative analysis of secretome profiles of manganese(II)-oxidizing ascomycete fungi.</title>
        <authorList>
            <consortium name="DOE Joint Genome Institute"/>
            <person name="Zeiner C.A."/>
            <person name="Purvine S.O."/>
            <person name="Zink E.M."/>
            <person name="Wu S."/>
            <person name="Pasa-Tolic L."/>
            <person name="Chaput D.L."/>
            <person name="Haridas S."/>
            <person name="Grigoriev I.V."/>
            <person name="Santelli C.M."/>
            <person name="Hansel C.M."/>
        </authorList>
    </citation>
    <scope>NUCLEOTIDE SEQUENCE [LARGE SCALE GENOMIC DNA]</scope>
    <source>
        <strain evidence="18 19">AP3s5-JAC2a</strain>
    </source>
</reference>
<dbReference type="Gene3D" id="3.40.390.10">
    <property type="entry name" value="Collagenase (Catalytic Domain)"/>
    <property type="match status" value="1"/>
</dbReference>
<dbReference type="InterPro" id="IPR024079">
    <property type="entry name" value="MetalloPept_cat_dom_sf"/>
</dbReference>
<keyword evidence="11 15" id="KW-0862">Zinc</keyword>
<evidence type="ECO:0000256" key="12">
    <source>
        <dbReference type="ARBA" id="ARBA00023049"/>
    </source>
</evidence>
<keyword evidence="6 18" id="KW-0645">Protease</keyword>
<organism evidence="18 19">
    <name type="scientific">Paraphaeosphaeria sporulosa</name>
    <dbReference type="NCBI Taxonomy" id="1460663"/>
    <lineage>
        <taxon>Eukaryota</taxon>
        <taxon>Fungi</taxon>
        <taxon>Dikarya</taxon>
        <taxon>Ascomycota</taxon>
        <taxon>Pezizomycotina</taxon>
        <taxon>Dothideomycetes</taxon>
        <taxon>Pleosporomycetidae</taxon>
        <taxon>Pleosporales</taxon>
        <taxon>Massarineae</taxon>
        <taxon>Didymosphaeriaceae</taxon>
        <taxon>Paraphaeosphaeria</taxon>
    </lineage>
</organism>
<feature type="active site" evidence="14">
    <location>
        <position position="307"/>
    </location>
</feature>
<dbReference type="Proteomes" id="UP000077069">
    <property type="component" value="Unassembled WGS sequence"/>
</dbReference>
<evidence type="ECO:0000256" key="13">
    <source>
        <dbReference type="ARBA" id="ARBA00023145"/>
    </source>
</evidence>
<proteinExistence type="inferred from homology"/>
<evidence type="ECO:0000313" key="19">
    <source>
        <dbReference type="Proteomes" id="UP000077069"/>
    </source>
</evidence>
<sequence>MLTKALPVALLAGAASAACPLAVSIANADNHIVNVQVTNTGSETLQVFKGNTVFSDHATKDLLVADAAGKALPFNGVYVNYKKTGLSSDSFQKIAAGETVTVSVNAAKSYKLEGVQQAKVSAIQGFRYATGEAAPSALRDLSVCADQTTSSVDVTPDQSTVAAEHISKRSEPFSSRIQKRSITYSSCSTSQTSTLKTSVADAISMAGKAATAAASSADYYTTWFKSTSVASKVQTIYNDVKNVQTTSPEISCTDTYGDCSDGSALLYTVPSDNVIVPCPNNGFWDFPEYASQCSGDDYDKAGSILHEMTHLYGTTDYAYGYTAAQKLSASQAAANADTYEMYAESVRLGGCTVGK</sequence>
<evidence type="ECO:0000256" key="11">
    <source>
        <dbReference type="ARBA" id="ARBA00022833"/>
    </source>
</evidence>
<protein>
    <recommendedName>
        <fullName evidence="4">deuterolysin</fullName>
        <ecNumber evidence="4">3.4.24.39</ecNumber>
    </recommendedName>
</protein>
<evidence type="ECO:0000256" key="6">
    <source>
        <dbReference type="ARBA" id="ARBA00022670"/>
    </source>
</evidence>
<dbReference type="PANTHER" id="PTHR37016">
    <property type="match status" value="1"/>
</dbReference>
<dbReference type="PROSITE" id="PS51257">
    <property type="entry name" value="PROKAR_LIPOPROTEIN"/>
    <property type="match status" value="1"/>
</dbReference>
<keyword evidence="5" id="KW-0964">Secreted</keyword>
<comment type="similarity">
    <text evidence="3">Belongs to the peptidase M35 family.</text>
</comment>
<evidence type="ECO:0000256" key="3">
    <source>
        <dbReference type="ARBA" id="ARBA00010279"/>
    </source>
</evidence>
<keyword evidence="8 15" id="KW-0479">Metal-binding</keyword>
<accession>A0A177BVW7</accession>
<keyword evidence="12 18" id="KW-0482">Metalloprotease</keyword>